<name>A0AAE2BI85_9LAMI</name>
<reference evidence="2" key="1">
    <citation type="submission" date="2020-06" db="EMBL/GenBank/DDBJ databases">
        <authorList>
            <person name="Li T."/>
            <person name="Hu X."/>
            <person name="Zhang T."/>
            <person name="Song X."/>
            <person name="Zhang H."/>
            <person name="Dai N."/>
            <person name="Sheng W."/>
            <person name="Hou X."/>
            <person name="Wei L."/>
        </authorList>
    </citation>
    <scope>NUCLEOTIDE SEQUENCE</scope>
    <source>
        <strain evidence="2">K16</strain>
        <tissue evidence="2">Leaf</tissue>
    </source>
</reference>
<dbReference type="CDD" id="cd06222">
    <property type="entry name" value="RNase_H_like"/>
    <property type="match status" value="1"/>
</dbReference>
<dbReference type="InterPro" id="IPR002156">
    <property type="entry name" value="RNaseH_domain"/>
</dbReference>
<dbReference type="AlphaFoldDB" id="A0AAE2BI85"/>
<dbReference type="InterPro" id="IPR036397">
    <property type="entry name" value="RNaseH_sf"/>
</dbReference>
<dbReference type="InterPro" id="IPR012337">
    <property type="entry name" value="RNaseH-like_sf"/>
</dbReference>
<keyword evidence="3" id="KW-1185">Reference proteome</keyword>
<dbReference type="EMBL" id="JACGWL010000015">
    <property type="protein sequence ID" value="KAK4386358.1"/>
    <property type="molecule type" value="Genomic_DNA"/>
</dbReference>
<dbReference type="PANTHER" id="PTHR46890">
    <property type="entry name" value="NON-LTR RETROLELEMENT REVERSE TRANSCRIPTASE-LIKE PROTEIN-RELATED"/>
    <property type="match status" value="1"/>
</dbReference>
<comment type="caution">
    <text evidence="2">The sequence shown here is derived from an EMBL/GenBank/DDBJ whole genome shotgun (WGS) entry which is preliminary data.</text>
</comment>
<organism evidence="2 3">
    <name type="scientific">Sesamum angolense</name>
    <dbReference type="NCBI Taxonomy" id="2727404"/>
    <lineage>
        <taxon>Eukaryota</taxon>
        <taxon>Viridiplantae</taxon>
        <taxon>Streptophyta</taxon>
        <taxon>Embryophyta</taxon>
        <taxon>Tracheophyta</taxon>
        <taxon>Spermatophyta</taxon>
        <taxon>Magnoliopsida</taxon>
        <taxon>eudicotyledons</taxon>
        <taxon>Gunneridae</taxon>
        <taxon>Pentapetalae</taxon>
        <taxon>asterids</taxon>
        <taxon>lamiids</taxon>
        <taxon>Lamiales</taxon>
        <taxon>Pedaliaceae</taxon>
        <taxon>Sesamum</taxon>
    </lineage>
</organism>
<protein>
    <recommendedName>
        <fullName evidence="1">RNase H type-1 domain-containing protein</fullName>
    </recommendedName>
</protein>
<dbReference type="InterPro" id="IPR052343">
    <property type="entry name" value="Retrotransposon-Effector_Assoc"/>
</dbReference>
<evidence type="ECO:0000259" key="1">
    <source>
        <dbReference type="Pfam" id="PF13456"/>
    </source>
</evidence>
<dbReference type="InterPro" id="IPR044730">
    <property type="entry name" value="RNase_H-like_dom_plant"/>
</dbReference>
<dbReference type="Proteomes" id="UP001289374">
    <property type="component" value="Unassembled WGS sequence"/>
</dbReference>
<dbReference type="GO" id="GO:0003676">
    <property type="term" value="F:nucleic acid binding"/>
    <property type="evidence" value="ECO:0007669"/>
    <property type="project" value="InterPro"/>
</dbReference>
<gene>
    <name evidence="2" type="ORF">Sango_2506400</name>
</gene>
<dbReference type="SUPFAM" id="SSF53098">
    <property type="entry name" value="Ribonuclease H-like"/>
    <property type="match status" value="1"/>
</dbReference>
<dbReference type="Pfam" id="PF13456">
    <property type="entry name" value="RVT_3"/>
    <property type="match status" value="1"/>
</dbReference>
<sequence>MGNSNPRLYDVQASGKIIQIKRPPQNLEQGSIWKRFRLVEQAKNATSEVERNFDRNPTNENLINLNKQNAALIHALSLESKFWMQKSNCKWLEAGERNSKFFHSLVKKKRIKSKIHRIVDEGAEITESTEIKNFMAEYFRNLLMTPTSNFSDTDFPFQISQVPKNIDRELCKPPTLDDLKRDFFGGTPMPRSFTATTITLIPKTDSPQTWSDFKPISLCNVTNKILSKLLYNKMSALLPSMISPSQSGFVPGRLIGDNILLAQELTHSIDQRYNKGWEHNHLSHGGRLLFIKSVLTSMLIYLLQVLNPLVGIIQKVELLFAKFFWGSTTTYKKIHWTKWAEMCYPTDEGEPGVRNLRDIVELVEIVLSVPITFGQHDLPSWKSSKTVRNDAKRRGVPFKSSSIIFKTRKYLHNITKSKLWRHEHIKGASGVGGLLRDHMGHVLFAFLEPLGHTTNIVAELQALHRGLQLCLEKDALQFFVFGLSWELYALVSTWAGTQETK</sequence>
<evidence type="ECO:0000313" key="2">
    <source>
        <dbReference type="EMBL" id="KAK4386358.1"/>
    </source>
</evidence>
<dbReference type="PANTHER" id="PTHR46890:SF48">
    <property type="entry name" value="RNA-DIRECTED DNA POLYMERASE"/>
    <property type="match status" value="1"/>
</dbReference>
<dbReference type="Gene3D" id="3.30.420.10">
    <property type="entry name" value="Ribonuclease H-like superfamily/Ribonuclease H"/>
    <property type="match status" value="1"/>
</dbReference>
<evidence type="ECO:0000313" key="3">
    <source>
        <dbReference type="Proteomes" id="UP001289374"/>
    </source>
</evidence>
<reference evidence="2" key="2">
    <citation type="journal article" date="2024" name="Plant">
        <title>Genomic evolution and insights into agronomic trait innovations of Sesamum species.</title>
        <authorList>
            <person name="Miao H."/>
            <person name="Wang L."/>
            <person name="Qu L."/>
            <person name="Liu H."/>
            <person name="Sun Y."/>
            <person name="Le M."/>
            <person name="Wang Q."/>
            <person name="Wei S."/>
            <person name="Zheng Y."/>
            <person name="Lin W."/>
            <person name="Duan Y."/>
            <person name="Cao H."/>
            <person name="Xiong S."/>
            <person name="Wang X."/>
            <person name="Wei L."/>
            <person name="Li C."/>
            <person name="Ma Q."/>
            <person name="Ju M."/>
            <person name="Zhao R."/>
            <person name="Li G."/>
            <person name="Mu C."/>
            <person name="Tian Q."/>
            <person name="Mei H."/>
            <person name="Zhang T."/>
            <person name="Gao T."/>
            <person name="Zhang H."/>
        </authorList>
    </citation>
    <scope>NUCLEOTIDE SEQUENCE</scope>
    <source>
        <strain evidence="2">K16</strain>
    </source>
</reference>
<feature type="domain" description="RNase H type-1" evidence="1">
    <location>
        <begin position="426"/>
        <end position="480"/>
    </location>
</feature>
<dbReference type="GO" id="GO:0004523">
    <property type="term" value="F:RNA-DNA hybrid ribonuclease activity"/>
    <property type="evidence" value="ECO:0007669"/>
    <property type="project" value="InterPro"/>
</dbReference>
<accession>A0AAE2BI85</accession>
<proteinExistence type="predicted"/>